<dbReference type="PANTHER" id="PTHR11527">
    <property type="entry name" value="HEAT-SHOCK PROTEIN 20 FAMILY MEMBER"/>
    <property type="match status" value="1"/>
</dbReference>
<dbReference type="InterPro" id="IPR031107">
    <property type="entry name" value="Small_HSP"/>
</dbReference>
<evidence type="ECO:0000256" key="2">
    <source>
        <dbReference type="RuleBase" id="RU003616"/>
    </source>
</evidence>
<accession>A0ABX5XT07</accession>
<dbReference type="Gene3D" id="2.60.40.790">
    <property type="match status" value="1"/>
</dbReference>
<proteinExistence type="inferred from homology"/>
<dbReference type="InterPro" id="IPR008978">
    <property type="entry name" value="HSP20-like_chaperone"/>
</dbReference>
<feature type="domain" description="SHSP" evidence="3">
    <location>
        <begin position="32"/>
        <end position="142"/>
    </location>
</feature>
<evidence type="ECO:0000256" key="1">
    <source>
        <dbReference type="PROSITE-ProRule" id="PRU00285"/>
    </source>
</evidence>
<gene>
    <name evidence="4" type="primary">hspA_1</name>
    <name evidence="4" type="ORF">TBK1r_40930</name>
</gene>
<dbReference type="Pfam" id="PF00011">
    <property type="entry name" value="HSP20"/>
    <property type="match status" value="1"/>
</dbReference>
<dbReference type="Proteomes" id="UP000318081">
    <property type="component" value="Chromosome"/>
</dbReference>
<dbReference type="CDD" id="cd06464">
    <property type="entry name" value="ACD_sHsps-like"/>
    <property type="match status" value="1"/>
</dbReference>
<dbReference type="InterPro" id="IPR002068">
    <property type="entry name" value="A-crystallin/Hsp20_dom"/>
</dbReference>
<dbReference type="PROSITE" id="PS01031">
    <property type="entry name" value="SHSP"/>
    <property type="match status" value="1"/>
</dbReference>
<reference evidence="4 5" key="1">
    <citation type="submission" date="2019-02" db="EMBL/GenBank/DDBJ databases">
        <title>Deep-cultivation of Planctomycetes and their phenomic and genomic characterization uncovers novel biology.</title>
        <authorList>
            <person name="Wiegand S."/>
            <person name="Jogler M."/>
            <person name="Boedeker C."/>
            <person name="Pinto D."/>
            <person name="Vollmers J."/>
            <person name="Rivas-Marin E."/>
            <person name="Kohn T."/>
            <person name="Peeters S.H."/>
            <person name="Heuer A."/>
            <person name="Rast P."/>
            <person name="Oberbeckmann S."/>
            <person name="Bunk B."/>
            <person name="Jeske O."/>
            <person name="Meyerdierks A."/>
            <person name="Storesund J.E."/>
            <person name="Kallscheuer N."/>
            <person name="Luecker S."/>
            <person name="Lage O.M."/>
            <person name="Pohl T."/>
            <person name="Merkel B.J."/>
            <person name="Hornburger P."/>
            <person name="Mueller R.-W."/>
            <person name="Bruemmer F."/>
            <person name="Labrenz M."/>
            <person name="Spormann A.M."/>
            <person name="Op den Camp H."/>
            <person name="Overmann J."/>
            <person name="Amann R."/>
            <person name="Jetten M.S.M."/>
            <person name="Mascher T."/>
            <person name="Medema M.H."/>
            <person name="Devos D.P."/>
            <person name="Kaster A.-K."/>
            <person name="Ovreas L."/>
            <person name="Rohde M."/>
            <person name="Galperin M.Y."/>
            <person name="Jogler C."/>
        </authorList>
    </citation>
    <scope>NUCLEOTIDE SEQUENCE [LARGE SCALE GENOMIC DNA]</scope>
    <source>
        <strain evidence="4 5">TBK1r</strain>
    </source>
</reference>
<dbReference type="SUPFAM" id="SSF49764">
    <property type="entry name" value="HSP20-like chaperones"/>
    <property type="match status" value="1"/>
</dbReference>
<protein>
    <submittedName>
        <fullName evidence="4">Spore protein SP21</fullName>
    </submittedName>
</protein>
<name>A0ABX5XT07_9BACT</name>
<evidence type="ECO:0000259" key="3">
    <source>
        <dbReference type="PROSITE" id="PS01031"/>
    </source>
</evidence>
<comment type="similarity">
    <text evidence="1 2">Belongs to the small heat shock protein (HSP20) family.</text>
</comment>
<evidence type="ECO:0000313" key="4">
    <source>
        <dbReference type="EMBL" id="QDV85139.1"/>
    </source>
</evidence>
<dbReference type="RefSeq" id="WP_145214397.1">
    <property type="nucleotide sequence ID" value="NZ_CP036432.1"/>
</dbReference>
<evidence type="ECO:0000313" key="5">
    <source>
        <dbReference type="Proteomes" id="UP000318081"/>
    </source>
</evidence>
<organism evidence="4 5">
    <name type="scientific">Stieleria magnilauensis</name>
    <dbReference type="NCBI Taxonomy" id="2527963"/>
    <lineage>
        <taxon>Bacteria</taxon>
        <taxon>Pseudomonadati</taxon>
        <taxon>Planctomycetota</taxon>
        <taxon>Planctomycetia</taxon>
        <taxon>Pirellulales</taxon>
        <taxon>Pirellulaceae</taxon>
        <taxon>Stieleria</taxon>
    </lineage>
</organism>
<sequence length="142" mass="16296">MSTTMTTTNQNETLQQNGNRRVSEYLNENGQQARSTFQPRFDIWEGDEELILYGDLPGVNTDDLDIQFENRRLTIHAKVDRWHDGEGYLYSEYGVGDFHRTFTIGEAINSEAISAEMHDGVLTLHLPKSDHAKPRRIQVKAN</sequence>
<dbReference type="EMBL" id="CP036432">
    <property type="protein sequence ID" value="QDV85139.1"/>
    <property type="molecule type" value="Genomic_DNA"/>
</dbReference>
<keyword evidence="5" id="KW-1185">Reference proteome</keyword>